<dbReference type="InterPro" id="IPR027417">
    <property type="entry name" value="P-loop_NTPase"/>
</dbReference>
<feature type="domain" description="KaiC" evidence="8">
    <location>
        <begin position="11"/>
        <end position="250"/>
    </location>
</feature>
<protein>
    <recommendedName>
        <fullName evidence="1">non-specific serine/threonine protein kinase</fullName>
        <ecNumber evidence="1">2.7.11.1</ecNumber>
    </recommendedName>
</protein>
<dbReference type="Gene3D" id="3.40.50.300">
    <property type="entry name" value="P-loop containing nucleotide triphosphate hydrolases"/>
    <property type="match status" value="2"/>
</dbReference>
<dbReference type="InterPro" id="IPR003593">
    <property type="entry name" value="AAA+_ATPase"/>
</dbReference>
<feature type="region of interest" description="Disordered" evidence="7">
    <location>
        <begin position="540"/>
        <end position="571"/>
    </location>
</feature>
<feature type="domain" description="KaiC" evidence="8">
    <location>
        <begin position="251"/>
        <end position="480"/>
    </location>
</feature>
<evidence type="ECO:0000313" key="9">
    <source>
        <dbReference type="EMBL" id="MDP9902483.1"/>
    </source>
</evidence>
<name>A0ABT9SDP7_9BURK</name>
<keyword evidence="10" id="KW-1185">Reference proteome</keyword>
<evidence type="ECO:0000256" key="7">
    <source>
        <dbReference type="SAM" id="MobiDB-lite"/>
    </source>
</evidence>
<dbReference type="SMART" id="SM00382">
    <property type="entry name" value="AAA"/>
    <property type="match status" value="2"/>
</dbReference>
<keyword evidence="6" id="KW-0378">Hydrolase</keyword>
<gene>
    <name evidence="9" type="ORF">J2W36_004760</name>
</gene>
<evidence type="ECO:0000256" key="5">
    <source>
        <dbReference type="ARBA" id="ARBA00022777"/>
    </source>
</evidence>
<evidence type="ECO:0000256" key="3">
    <source>
        <dbReference type="ARBA" id="ARBA00022679"/>
    </source>
</evidence>
<dbReference type="Proteomes" id="UP001226867">
    <property type="component" value="Unassembled WGS sequence"/>
</dbReference>
<keyword evidence="3" id="KW-0808">Transferase</keyword>
<evidence type="ECO:0000256" key="6">
    <source>
        <dbReference type="ARBA" id="ARBA00022801"/>
    </source>
</evidence>
<dbReference type="InterPro" id="IPR010624">
    <property type="entry name" value="KaiC_dom"/>
</dbReference>
<keyword evidence="4" id="KW-0677">Repeat</keyword>
<dbReference type="EMBL" id="JAUSRO010000018">
    <property type="protein sequence ID" value="MDP9902483.1"/>
    <property type="molecule type" value="Genomic_DNA"/>
</dbReference>
<dbReference type="NCBIfam" id="NF006799">
    <property type="entry name" value="PRK09302.1"/>
    <property type="match status" value="1"/>
</dbReference>
<sequence>MTERTSTPRMEKIRTGIPGFDRMTFGGLPQGRVSAVIGAAGAGKTVFAMQTLVNIVRTTGGVGVFVSFEQTIQGVISDLSSFDWDAMQLVDGGRLLVVDGRPQADVLHSGAFDLIGLLAMVEGAASPGAPVCVVFDGIDALLSLLGSPTAQRAELLRLQEHVSKLNATMLLTVKAMTAMGQGFEEIALYMADCVVELTRDAQGDMSSRSMRIQKYRSSSHAQSKVPFVMTAQGIEVESMDVEAWTSPVSTERLSVGIEQLDAMLRGGIFRGSSTLLSGAPGTAKTTLGTRFIDAACRRAERALCICFDESPQEIVRNVASVGTLLAPHIASGLLQMHGPADHAVGADELVHEIMVHIRRHQPRHLMVDPVSVFTNSTNSRSAVQRLVKFCKREGITVVMTSLLERSAGETESSRSYVSSLCDNWIHLSYLVQGGERNRALTVVKSRGTAHSNQVGELLLGDDGVTLADVYVEDGAVLMGSLRWQKERANQQALQETRNAADDAYREAEHSVEDLSRRLAYLQGELLGKQQELVRLRSRAASAEAQETSRREQMTELRRPASLPPLDTFGVM</sequence>
<dbReference type="PROSITE" id="PS51146">
    <property type="entry name" value="KAIC"/>
    <property type="match status" value="2"/>
</dbReference>
<dbReference type="InterPro" id="IPR014774">
    <property type="entry name" value="KaiC-like_dom"/>
</dbReference>
<feature type="compositionally biased region" description="Basic and acidic residues" evidence="7">
    <location>
        <begin position="546"/>
        <end position="558"/>
    </location>
</feature>
<dbReference type="InterPro" id="IPR030665">
    <property type="entry name" value="KaiC"/>
</dbReference>
<dbReference type="Pfam" id="PF06745">
    <property type="entry name" value="ATPase"/>
    <property type="match status" value="2"/>
</dbReference>
<comment type="caution">
    <text evidence="9">The sequence shown here is derived from an EMBL/GenBank/DDBJ whole genome shotgun (WGS) entry which is preliminary data.</text>
</comment>
<keyword evidence="2" id="KW-0597">Phosphoprotein</keyword>
<dbReference type="SUPFAM" id="SSF52540">
    <property type="entry name" value="P-loop containing nucleoside triphosphate hydrolases"/>
    <property type="match status" value="2"/>
</dbReference>
<keyword evidence="5" id="KW-0418">Kinase</keyword>
<proteinExistence type="predicted"/>
<accession>A0ABT9SDP7</accession>
<dbReference type="InterPro" id="IPR051347">
    <property type="entry name" value="Circadian_clock_KaiC-rel"/>
</dbReference>
<reference evidence="9 10" key="1">
    <citation type="submission" date="2023-07" db="EMBL/GenBank/DDBJ databases">
        <title>Sorghum-associated microbial communities from plants grown in Nebraska, USA.</title>
        <authorList>
            <person name="Schachtman D."/>
        </authorList>
    </citation>
    <scope>NUCLEOTIDE SEQUENCE [LARGE SCALE GENOMIC DNA]</scope>
    <source>
        <strain evidence="9 10">DS1607</strain>
    </source>
</reference>
<evidence type="ECO:0000259" key="8">
    <source>
        <dbReference type="PROSITE" id="PS51146"/>
    </source>
</evidence>
<evidence type="ECO:0000256" key="1">
    <source>
        <dbReference type="ARBA" id="ARBA00012513"/>
    </source>
</evidence>
<organism evidence="9 10">
    <name type="scientific">Variovorax ginsengisoli</name>
    <dbReference type="NCBI Taxonomy" id="363844"/>
    <lineage>
        <taxon>Bacteria</taxon>
        <taxon>Pseudomonadati</taxon>
        <taxon>Pseudomonadota</taxon>
        <taxon>Betaproteobacteria</taxon>
        <taxon>Burkholderiales</taxon>
        <taxon>Comamonadaceae</taxon>
        <taxon>Variovorax</taxon>
    </lineage>
</organism>
<dbReference type="PIRSF" id="PIRSF039117">
    <property type="entry name" value="KaiC"/>
    <property type="match status" value="1"/>
</dbReference>
<evidence type="ECO:0000256" key="2">
    <source>
        <dbReference type="ARBA" id="ARBA00022553"/>
    </source>
</evidence>
<evidence type="ECO:0000313" key="10">
    <source>
        <dbReference type="Proteomes" id="UP001226867"/>
    </source>
</evidence>
<dbReference type="PANTHER" id="PTHR42926">
    <property type="match status" value="1"/>
</dbReference>
<dbReference type="RefSeq" id="WP_307692219.1">
    <property type="nucleotide sequence ID" value="NZ_JAUSRO010000018.1"/>
</dbReference>
<evidence type="ECO:0000256" key="4">
    <source>
        <dbReference type="ARBA" id="ARBA00022737"/>
    </source>
</evidence>
<dbReference type="EC" id="2.7.11.1" evidence="1"/>
<dbReference type="PANTHER" id="PTHR42926:SF1">
    <property type="entry name" value="CIRCADIAN CLOCK OSCILLATOR PROTEIN KAIC 1"/>
    <property type="match status" value="1"/>
</dbReference>